<reference evidence="1" key="1">
    <citation type="submission" date="2021-09" db="EMBL/GenBank/DDBJ databases">
        <authorList>
            <consortium name="AG Swart"/>
            <person name="Singh M."/>
            <person name="Singh A."/>
            <person name="Seah K."/>
            <person name="Emmerich C."/>
        </authorList>
    </citation>
    <scope>NUCLEOTIDE SEQUENCE</scope>
    <source>
        <strain evidence="1">ATCC30299</strain>
    </source>
</reference>
<name>A0AAU9IBT5_9CILI</name>
<proteinExistence type="predicted"/>
<accession>A0AAU9IBT5</accession>
<dbReference type="EMBL" id="CAJZBQ010000004">
    <property type="protein sequence ID" value="CAG9311657.1"/>
    <property type="molecule type" value="Genomic_DNA"/>
</dbReference>
<sequence length="254" mass="29837">MSSTKRRSFETEDKKNLLKTLSKKQITLPHERASLLNPLSKSPNDGFRTFNRRNTCMASSLEFDGLLELQHEKSWPKPTSISTDSVKSIVGKNFLELISRTNLKRRRKNTWIDNTDSEIKEEKERVTKLIFSYQLREPIKKLDKRLSASSETGIFLKISDKRFSPRKSENKQNLSIKLLEDSRDNSSSDITPRNYIEITPKTQRHRANNEEWKDMGRRKKFYGAENLKDKKLPVINKNVKRKSQEYRVFVKSEI</sequence>
<comment type="caution">
    <text evidence="1">The sequence shown here is derived from an EMBL/GenBank/DDBJ whole genome shotgun (WGS) entry which is preliminary data.</text>
</comment>
<dbReference type="AlphaFoldDB" id="A0AAU9IBT5"/>
<keyword evidence="2" id="KW-1185">Reference proteome</keyword>
<evidence type="ECO:0000313" key="2">
    <source>
        <dbReference type="Proteomes" id="UP001162131"/>
    </source>
</evidence>
<dbReference type="Proteomes" id="UP001162131">
    <property type="component" value="Unassembled WGS sequence"/>
</dbReference>
<gene>
    <name evidence="1" type="ORF">BSTOLATCC_MIC3943</name>
</gene>
<protein>
    <submittedName>
        <fullName evidence="1">Uncharacterized protein</fullName>
    </submittedName>
</protein>
<evidence type="ECO:0000313" key="1">
    <source>
        <dbReference type="EMBL" id="CAG9311657.1"/>
    </source>
</evidence>
<organism evidence="1 2">
    <name type="scientific">Blepharisma stoltei</name>
    <dbReference type="NCBI Taxonomy" id="1481888"/>
    <lineage>
        <taxon>Eukaryota</taxon>
        <taxon>Sar</taxon>
        <taxon>Alveolata</taxon>
        <taxon>Ciliophora</taxon>
        <taxon>Postciliodesmatophora</taxon>
        <taxon>Heterotrichea</taxon>
        <taxon>Heterotrichida</taxon>
        <taxon>Blepharismidae</taxon>
        <taxon>Blepharisma</taxon>
    </lineage>
</organism>